<proteinExistence type="predicted"/>
<keyword evidence="3" id="KW-1185">Reference proteome</keyword>
<dbReference type="Pfam" id="PF01370">
    <property type="entry name" value="Epimerase"/>
    <property type="match status" value="1"/>
</dbReference>
<dbReference type="InterPro" id="IPR036291">
    <property type="entry name" value="NAD(P)-bd_dom_sf"/>
</dbReference>
<dbReference type="Gene3D" id="3.40.50.720">
    <property type="entry name" value="NAD(P)-binding Rossmann-like Domain"/>
    <property type="match status" value="1"/>
</dbReference>
<evidence type="ECO:0000313" key="3">
    <source>
        <dbReference type="Proteomes" id="UP000431080"/>
    </source>
</evidence>
<dbReference type="PANTHER" id="PTHR43245:SF51">
    <property type="entry name" value="SHORT CHAIN DEHYDROGENASE_REDUCTASE FAMILY 42E, MEMBER 2"/>
    <property type="match status" value="1"/>
</dbReference>
<name>A0A6I2F8A1_9MICO</name>
<evidence type="ECO:0000259" key="1">
    <source>
        <dbReference type="Pfam" id="PF01370"/>
    </source>
</evidence>
<dbReference type="InterPro" id="IPR001509">
    <property type="entry name" value="Epimerase_deHydtase"/>
</dbReference>
<dbReference type="EMBL" id="WJIF01000008">
    <property type="protein sequence ID" value="MRG60839.1"/>
    <property type="molecule type" value="Genomic_DNA"/>
</dbReference>
<dbReference type="Proteomes" id="UP000431080">
    <property type="component" value="Unassembled WGS sequence"/>
</dbReference>
<sequence length="304" mass="32773">MRIAVTGASGFIGGAIATALADDGHRVVGYGRRPVGWSHPSGTYRVWDLARGPLREPDRVDAVVHCAGLSDPWAGFERALLANRGGTRSVVRTFPGRRIVHVSTSAVYDAASASVQVAEDARMPERHLSAYAATKALAEAELGGRDAVILRPHLVYGPGDPALLRRLLAGIRGGRLLLPAAAEVPHALTHIDNLVDAVRRAAIPFGPRGTFNVTDASPVLLSDAIGELLERRRVEARIVGIPTPAALRIAHALERTARLTGTRPVLTRDTVSRLGYERTFDLAAAREHLDYRPRETSFEGAEHW</sequence>
<organism evidence="2 3">
    <name type="scientific">Agromyces agglutinans</name>
    <dbReference type="NCBI Taxonomy" id="2662258"/>
    <lineage>
        <taxon>Bacteria</taxon>
        <taxon>Bacillati</taxon>
        <taxon>Actinomycetota</taxon>
        <taxon>Actinomycetes</taxon>
        <taxon>Micrococcales</taxon>
        <taxon>Microbacteriaceae</taxon>
        <taxon>Agromyces</taxon>
    </lineage>
</organism>
<dbReference type="InterPro" id="IPR050177">
    <property type="entry name" value="Lipid_A_modif_metabolic_enz"/>
</dbReference>
<gene>
    <name evidence="2" type="ORF">GE115_13330</name>
</gene>
<comment type="caution">
    <text evidence="2">The sequence shown here is derived from an EMBL/GenBank/DDBJ whole genome shotgun (WGS) entry which is preliminary data.</text>
</comment>
<dbReference type="PANTHER" id="PTHR43245">
    <property type="entry name" value="BIFUNCTIONAL POLYMYXIN RESISTANCE PROTEIN ARNA"/>
    <property type="match status" value="1"/>
</dbReference>
<accession>A0A6I2F8A1</accession>
<dbReference type="RefSeq" id="WP_216648839.1">
    <property type="nucleotide sequence ID" value="NZ_WJIF01000008.1"/>
</dbReference>
<evidence type="ECO:0000313" key="2">
    <source>
        <dbReference type="EMBL" id="MRG60839.1"/>
    </source>
</evidence>
<feature type="domain" description="NAD-dependent epimerase/dehydratase" evidence="1">
    <location>
        <begin position="3"/>
        <end position="201"/>
    </location>
</feature>
<dbReference type="SUPFAM" id="SSF51735">
    <property type="entry name" value="NAD(P)-binding Rossmann-fold domains"/>
    <property type="match status" value="1"/>
</dbReference>
<dbReference type="AlphaFoldDB" id="A0A6I2F8A1"/>
<reference evidence="2 3" key="1">
    <citation type="submission" date="2019-10" db="EMBL/GenBank/DDBJ databases">
        <authorList>
            <person name="Nie G."/>
            <person name="Ming H."/>
            <person name="Yi B."/>
        </authorList>
    </citation>
    <scope>NUCLEOTIDE SEQUENCE [LARGE SCALE GENOMIC DNA]</scope>
    <source>
        <strain evidence="2 3">CFH 90414</strain>
    </source>
</reference>
<protein>
    <submittedName>
        <fullName evidence="2">NAD-dependent epimerase/dehydratase family protein</fullName>
    </submittedName>
</protein>